<dbReference type="RefSeq" id="WP_098392937.1">
    <property type="nucleotide sequence ID" value="NZ_NTVZ01000052.1"/>
</dbReference>
<gene>
    <name evidence="1" type="ORF">COK72_01590</name>
</gene>
<evidence type="ECO:0000313" key="2">
    <source>
        <dbReference type="Proteomes" id="UP000226106"/>
    </source>
</evidence>
<organism evidence="1 2">
    <name type="scientific">Bacillus thuringiensis</name>
    <dbReference type="NCBI Taxonomy" id="1428"/>
    <lineage>
        <taxon>Bacteria</taxon>
        <taxon>Bacillati</taxon>
        <taxon>Bacillota</taxon>
        <taxon>Bacilli</taxon>
        <taxon>Bacillales</taxon>
        <taxon>Bacillaceae</taxon>
        <taxon>Bacillus</taxon>
        <taxon>Bacillus cereus group</taxon>
    </lineage>
</organism>
<dbReference type="EMBL" id="NVCO01000007">
    <property type="protein sequence ID" value="PFT50735.1"/>
    <property type="molecule type" value="Genomic_DNA"/>
</dbReference>
<dbReference type="Proteomes" id="UP000226106">
    <property type="component" value="Unassembled WGS sequence"/>
</dbReference>
<evidence type="ECO:0000313" key="1">
    <source>
        <dbReference type="EMBL" id="PFT50735.1"/>
    </source>
</evidence>
<accession>A0A9X7ARV5</accession>
<proteinExistence type="predicted"/>
<dbReference type="AlphaFoldDB" id="A0A9X7ARV5"/>
<name>A0A9X7ARV5_BACTU</name>
<comment type="caution">
    <text evidence="1">The sequence shown here is derived from an EMBL/GenBank/DDBJ whole genome shotgun (WGS) entry which is preliminary data.</text>
</comment>
<protein>
    <submittedName>
        <fullName evidence="1">Uncharacterized protein</fullName>
    </submittedName>
</protein>
<sequence>MNAIVKLGIDLYHNRVSNYTATEAQEVLRKEMLEKIGCEDGKFSYKKFRKNKNDLFELIEETLEVLVSEGLEEQFSGFAEIRNLKMGDTNVFKVPSNHMFKISTTADGHGNHRRQRLIDDSEFTVTPVTYQVKVYEELHRFLAGRVDWSELVNSISKSFVVKLRNDVYEAVYNSYDQLKAPYQRSGSFELDTLTDIVSHVETATDSQAIVLGTKKALSKISPALLSDRMKDEFNATGFFGRIAGIELREIPQSHKIGTHEFAIDDNFLMIVPTSIDKFVKIVNEGEAIIMETEAGKNADQTAEYDFIMKQGISVMSSTHYGIYRLA</sequence>
<reference evidence="1 2" key="1">
    <citation type="submission" date="2017-09" db="EMBL/GenBank/DDBJ databases">
        <title>Large-scale bioinformatics analysis of Bacillus genomes uncovers conserved roles of natural products in bacterial physiology.</title>
        <authorList>
            <consortium name="Agbiome Team Llc"/>
            <person name="Bleich R.M."/>
            <person name="Grubbs K.J."/>
            <person name="Santa Maria K.C."/>
            <person name="Allen S.E."/>
            <person name="Farag S."/>
            <person name="Shank E.A."/>
            <person name="Bowers A."/>
        </authorList>
    </citation>
    <scope>NUCLEOTIDE SEQUENCE [LARGE SCALE GENOMIC DNA]</scope>
    <source>
        <strain evidence="1 2">AFS065400</strain>
    </source>
</reference>